<feature type="compositionally biased region" description="Polar residues" evidence="1">
    <location>
        <begin position="261"/>
        <end position="271"/>
    </location>
</feature>
<accession>A0A6S7FW30</accession>
<evidence type="ECO:0000313" key="4">
    <source>
        <dbReference type="Proteomes" id="UP001152795"/>
    </source>
</evidence>
<dbReference type="PANTHER" id="PTHR22409:SF2">
    <property type="entry name" value="CHROMOSOME 19 OPEN READING FRAME 44"/>
    <property type="match status" value="1"/>
</dbReference>
<proteinExistence type="predicted"/>
<dbReference type="OrthoDB" id="2151530at2759"/>
<feature type="compositionally biased region" description="Polar residues" evidence="1">
    <location>
        <begin position="193"/>
        <end position="202"/>
    </location>
</feature>
<feature type="compositionally biased region" description="Acidic residues" evidence="1">
    <location>
        <begin position="178"/>
        <end position="191"/>
    </location>
</feature>
<dbReference type="AlphaFoldDB" id="A0A6S7FW30"/>
<dbReference type="EMBL" id="CACRXK020000281">
    <property type="protein sequence ID" value="CAB3980332.1"/>
    <property type="molecule type" value="Genomic_DNA"/>
</dbReference>
<dbReference type="PANTHER" id="PTHR22409">
    <property type="entry name" value="CHROMOSOME 19 OPEN READING FRAME 44"/>
    <property type="match status" value="1"/>
</dbReference>
<dbReference type="InterPro" id="IPR040120">
    <property type="entry name" value="C19orf44-like"/>
</dbReference>
<feature type="compositionally biased region" description="Polar residues" evidence="1">
    <location>
        <begin position="13"/>
        <end position="28"/>
    </location>
</feature>
<feature type="compositionally biased region" description="Polar residues" evidence="1">
    <location>
        <begin position="302"/>
        <end position="311"/>
    </location>
</feature>
<feature type="domain" description="DUF4614" evidence="2">
    <location>
        <begin position="289"/>
        <end position="463"/>
    </location>
</feature>
<sequence length="476" mass="53322">MSTKAKWKESFQKARSFSQTSSTSVTRKTSLLEEGDLSFSDDELEQYLGTIKKKSGLNRLWTGNTFDRVIDRTPDVSISSVSDGEVPIDEEDKNANSDNDFLPNILALPSVATEEKNSEISEPSSIKPFQAVNLLSDLSDARPEAAENVNVLSGQESKVTLDDDIKTASHNQSAEEVPTLDEISEEIEEDLSQGSKQNTNYSSKKDKSHRPKDSMRSEQSNETDHTCRNSSHRYSLSNRRSKSRNDSRHSRSGSKSKHSSQYTSEHSSLNDTSRKQKKTHSRHSKAESSKHSQKASKKSEDSYTTDFSECSRQTEPESSKKSSLDTRSAVPSTKVKSIAEMSKKTSKHKMNQCYHDVATQVNMDDVSGQKLGVGMATLGPSFGHRYVDPSPIARHVVNADAVEAVTAYNPAVVALTDMLRQQLRLVEQFVDNSRRMYESYTNNLNTTYRYTTLEDTLQYIDENGNRQHSSREPVTK</sequence>
<comment type="caution">
    <text evidence="3">The sequence shown here is derived from an EMBL/GenBank/DDBJ whole genome shotgun (WGS) entry which is preliminary data.</text>
</comment>
<evidence type="ECO:0000256" key="1">
    <source>
        <dbReference type="SAM" id="MobiDB-lite"/>
    </source>
</evidence>
<feature type="compositionally biased region" description="Basic and acidic residues" evidence="1">
    <location>
        <begin position="312"/>
        <end position="324"/>
    </location>
</feature>
<reference evidence="3" key="1">
    <citation type="submission" date="2020-04" db="EMBL/GenBank/DDBJ databases">
        <authorList>
            <person name="Alioto T."/>
            <person name="Alioto T."/>
            <person name="Gomez Garrido J."/>
        </authorList>
    </citation>
    <scope>NUCLEOTIDE SEQUENCE</scope>
    <source>
        <strain evidence="3">A484AB</strain>
    </source>
</reference>
<gene>
    <name evidence="3" type="ORF">PACLA_8A016620</name>
</gene>
<evidence type="ECO:0000313" key="3">
    <source>
        <dbReference type="EMBL" id="CAB3980332.1"/>
    </source>
</evidence>
<feature type="region of interest" description="Disordered" evidence="1">
    <location>
        <begin position="1"/>
        <end position="28"/>
    </location>
</feature>
<dbReference type="InterPro" id="IPR027884">
    <property type="entry name" value="DUF4614"/>
</dbReference>
<dbReference type="Proteomes" id="UP001152795">
    <property type="component" value="Unassembled WGS sequence"/>
</dbReference>
<keyword evidence="4" id="KW-1185">Reference proteome</keyword>
<protein>
    <recommendedName>
        <fullName evidence="2">DUF4614 domain-containing protein</fullName>
    </recommendedName>
</protein>
<feature type="compositionally biased region" description="Basic and acidic residues" evidence="1">
    <location>
        <begin position="1"/>
        <end position="12"/>
    </location>
</feature>
<organism evidence="3 4">
    <name type="scientific">Paramuricea clavata</name>
    <name type="common">Red gorgonian</name>
    <name type="synonym">Violescent sea-whip</name>
    <dbReference type="NCBI Taxonomy" id="317549"/>
    <lineage>
        <taxon>Eukaryota</taxon>
        <taxon>Metazoa</taxon>
        <taxon>Cnidaria</taxon>
        <taxon>Anthozoa</taxon>
        <taxon>Octocorallia</taxon>
        <taxon>Malacalcyonacea</taxon>
        <taxon>Plexauridae</taxon>
        <taxon>Paramuricea</taxon>
    </lineage>
</organism>
<feature type="region of interest" description="Disordered" evidence="1">
    <location>
        <begin position="77"/>
        <end position="101"/>
    </location>
</feature>
<name>A0A6S7FW30_PARCT</name>
<feature type="compositionally biased region" description="Polar residues" evidence="1">
    <location>
        <begin position="325"/>
        <end position="335"/>
    </location>
</feature>
<evidence type="ECO:0000259" key="2">
    <source>
        <dbReference type="Pfam" id="PF15391"/>
    </source>
</evidence>
<dbReference type="Pfam" id="PF15391">
    <property type="entry name" value="DUF4614"/>
    <property type="match status" value="1"/>
</dbReference>
<feature type="region of interest" description="Disordered" evidence="1">
    <location>
        <begin position="148"/>
        <end position="348"/>
    </location>
</feature>